<proteinExistence type="predicted"/>
<dbReference type="RefSeq" id="WP_072745982.1">
    <property type="nucleotide sequence ID" value="NZ_FOHL01000002.1"/>
</dbReference>
<protein>
    <submittedName>
        <fullName evidence="1">2-polyprenyl-3-methyl-5-hydroxy-6-metoxy-1,4-benzoquinol methylase</fullName>
    </submittedName>
</protein>
<gene>
    <name evidence="1" type="ORF">SAMN05216200_101429</name>
</gene>
<dbReference type="Pfam" id="PF13489">
    <property type="entry name" value="Methyltransf_23"/>
    <property type="match status" value="1"/>
</dbReference>
<name>A0A1M7S1D7_9RHOB</name>
<sequence>MTSEQSGAVAGPTFHPVHGPALAQLGWTPAPRYLLRRDRVLRALRGLRGARVLDIGCGAGALLRELAQMGHRGAGLERSAQARALAAVMNPPGGPVEIRAEPAPDWDGAFDVLCCFEVLEHIEDDLSALRAWTRMLRPGGLALLSVPSRPELWGPADVWAGHVRRYRRPGFRALIEGAGLRVERIESYGFPLANLMEPLRHRVYARQLAKPDRAEADPQTLTLRSGADRRAETRIWPLLASWPGSLAMRAATLAQRPFLRTDLGNGYLAVARKP</sequence>
<dbReference type="OrthoDB" id="9810247at2"/>
<dbReference type="GO" id="GO:0008168">
    <property type="term" value="F:methyltransferase activity"/>
    <property type="evidence" value="ECO:0007669"/>
    <property type="project" value="UniProtKB-KW"/>
</dbReference>
<dbReference type="SUPFAM" id="SSF53335">
    <property type="entry name" value="S-adenosyl-L-methionine-dependent methyltransferases"/>
    <property type="match status" value="1"/>
</dbReference>
<keyword evidence="1" id="KW-0489">Methyltransferase</keyword>
<reference evidence="1 2" key="1">
    <citation type="submission" date="2016-12" db="EMBL/GenBank/DDBJ databases">
        <authorList>
            <person name="Song W.-J."/>
            <person name="Kurnit D.M."/>
        </authorList>
    </citation>
    <scope>NUCLEOTIDE SEQUENCE [LARGE SCALE GENOMIC DNA]</scope>
    <source>
        <strain evidence="1 2">CGMCC 1.10808</strain>
    </source>
</reference>
<dbReference type="STRING" id="1189325.SAMN04488119_10289"/>
<dbReference type="GO" id="GO:0032259">
    <property type="term" value="P:methylation"/>
    <property type="evidence" value="ECO:0007669"/>
    <property type="project" value="UniProtKB-KW"/>
</dbReference>
<dbReference type="EMBL" id="FRDL01000001">
    <property type="protein sequence ID" value="SHN52308.1"/>
    <property type="molecule type" value="Genomic_DNA"/>
</dbReference>
<dbReference type="PANTHER" id="PTHR43464:SF83">
    <property type="entry name" value="MALONYL-[ACYL-CARRIER PROTEIN] O-METHYLTRANSFERASE"/>
    <property type="match status" value="1"/>
</dbReference>
<dbReference type="InterPro" id="IPR029063">
    <property type="entry name" value="SAM-dependent_MTases_sf"/>
</dbReference>
<evidence type="ECO:0000313" key="1">
    <source>
        <dbReference type="EMBL" id="SHN52308.1"/>
    </source>
</evidence>
<dbReference type="Gene3D" id="3.40.50.150">
    <property type="entry name" value="Vaccinia Virus protein VP39"/>
    <property type="match status" value="1"/>
</dbReference>
<organism evidence="1 2">
    <name type="scientific">Oceanicella actignis</name>
    <dbReference type="NCBI Taxonomy" id="1189325"/>
    <lineage>
        <taxon>Bacteria</taxon>
        <taxon>Pseudomonadati</taxon>
        <taxon>Pseudomonadota</taxon>
        <taxon>Alphaproteobacteria</taxon>
        <taxon>Rhodobacterales</taxon>
        <taxon>Paracoccaceae</taxon>
        <taxon>Oceanicella</taxon>
    </lineage>
</organism>
<dbReference type="Proteomes" id="UP000184066">
    <property type="component" value="Unassembled WGS sequence"/>
</dbReference>
<dbReference type="AlphaFoldDB" id="A0A1M7S1D7"/>
<dbReference type="CDD" id="cd02440">
    <property type="entry name" value="AdoMet_MTases"/>
    <property type="match status" value="1"/>
</dbReference>
<keyword evidence="1" id="KW-0808">Transferase</keyword>
<evidence type="ECO:0000313" key="2">
    <source>
        <dbReference type="Proteomes" id="UP000184066"/>
    </source>
</evidence>
<dbReference type="PANTHER" id="PTHR43464">
    <property type="entry name" value="METHYLTRANSFERASE"/>
    <property type="match status" value="1"/>
</dbReference>
<keyword evidence="2" id="KW-1185">Reference proteome</keyword>
<accession>A0A1M7S1D7</accession>